<dbReference type="Proteomes" id="UP000230069">
    <property type="component" value="Unassembled WGS sequence"/>
</dbReference>
<gene>
    <name evidence="1" type="ORF">AQUCO_00500628v1</name>
</gene>
<evidence type="ECO:0000313" key="2">
    <source>
        <dbReference type="Proteomes" id="UP000230069"/>
    </source>
</evidence>
<sequence length="70" mass="8340">MDKKYKIWCKLLGERAVNTVMDKKYKIWCKFLGQKHRLWLSQGQQEMQQRKIFHGGGFILAPGHTYNNNV</sequence>
<proteinExistence type="predicted"/>
<name>A0A2G5ESW4_AQUCA</name>
<accession>A0A2G5ESW4</accession>
<dbReference type="AlphaFoldDB" id="A0A2G5ESW4"/>
<evidence type="ECO:0000313" key="1">
    <source>
        <dbReference type="EMBL" id="PIA58819.1"/>
    </source>
</evidence>
<organism evidence="1 2">
    <name type="scientific">Aquilegia coerulea</name>
    <name type="common">Rocky mountain columbine</name>
    <dbReference type="NCBI Taxonomy" id="218851"/>
    <lineage>
        <taxon>Eukaryota</taxon>
        <taxon>Viridiplantae</taxon>
        <taxon>Streptophyta</taxon>
        <taxon>Embryophyta</taxon>
        <taxon>Tracheophyta</taxon>
        <taxon>Spermatophyta</taxon>
        <taxon>Magnoliopsida</taxon>
        <taxon>Ranunculales</taxon>
        <taxon>Ranunculaceae</taxon>
        <taxon>Thalictroideae</taxon>
        <taxon>Aquilegia</taxon>
    </lineage>
</organism>
<dbReference type="EMBL" id="KZ305022">
    <property type="protein sequence ID" value="PIA58819.1"/>
    <property type="molecule type" value="Genomic_DNA"/>
</dbReference>
<dbReference type="InParanoid" id="A0A2G5ESW4"/>
<dbReference type="STRING" id="218851.A0A2G5ESW4"/>
<keyword evidence="2" id="KW-1185">Reference proteome</keyword>
<reference evidence="1 2" key="1">
    <citation type="submission" date="2017-09" db="EMBL/GenBank/DDBJ databases">
        <title>WGS assembly of Aquilegia coerulea Goldsmith.</title>
        <authorList>
            <person name="Hodges S."/>
            <person name="Kramer E."/>
            <person name="Nordborg M."/>
            <person name="Tomkins J."/>
            <person name="Borevitz J."/>
            <person name="Derieg N."/>
            <person name="Yan J."/>
            <person name="Mihaltcheva S."/>
            <person name="Hayes R.D."/>
            <person name="Rokhsar D."/>
        </authorList>
    </citation>
    <scope>NUCLEOTIDE SEQUENCE [LARGE SCALE GENOMIC DNA]</scope>
    <source>
        <strain evidence="2">cv. Goldsmith</strain>
    </source>
</reference>
<protein>
    <submittedName>
        <fullName evidence="1">Uncharacterized protein</fullName>
    </submittedName>
</protein>